<gene>
    <name evidence="2" type="ORF">CEXT_31671</name>
</gene>
<evidence type="ECO:0000313" key="3">
    <source>
        <dbReference type="Proteomes" id="UP001054945"/>
    </source>
</evidence>
<dbReference type="AlphaFoldDB" id="A0AAV4YFK6"/>
<feature type="region of interest" description="Disordered" evidence="1">
    <location>
        <begin position="104"/>
        <end position="140"/>
    </location>
</feature>
<name>A0AAV4YFK6_CAEEX</name>
<keyword evidence="3" id="KW-1185">Reference proteome</keyword>
<sequence>MLCRRIIDYHIPTTNRSCITDARRDALLSQKKIASMLPSCIGADGSSISDCSLEKQIQARATISDGTSGKRALYKRSRLNARMHLCVLRYAPGTQLRYHRNNGCVLPNSRKGKQKPEEGFPNRSGNNDTPSNTHLGRKNERLMRQRNIKRVLGAVPRRAPTESVNPHSEQLAMIRSSRKFVNCLPLGTGATVDCSGGAFCEKFTIRNFFLLYPFIREVFEETKH</sequence>
<accession>A0AAV4YFK6</accession>
<protein>
    <submittedName>
        <fullName evidence="2">Uncharacterized protein</fullName>
    </submittedName>
</protein>
<proteinExistence type="predicted"/>
<dbReference type="Proteomes" id="UP001054945">
    <property type="component" value="Unassembled WGS sequence"/>
</dbReference>
<feature type="compositionally biased region" description="Polar residues" evidence="1">
    <location>
        <begin position="123"/>
        <end position="134"/>
    </location>
</feature>
<evidence type="ECO:0000313" key="2">
    <source>
        <dbReference type="EMBL" id="GIZ05165.1"/>
    </source>
</evidence>
<dbReference type="EMBL" id="BPLR01019228">
    <property type="protein sequence ID" value="GIZ05165.1"/>
    <property type="molecule type" value="Genomic_DNA"/>
</dbReference>
<evidence type="ECO:0000256" key="1">
    <source>
        <dbReference type="SAM" id="MobiDB-lite"/>
    </source>
</evidence>
<organism evidence="2 3">
    <name type="scientific">Caerostris extrusa</name>
    <name type="common">Bark spider</name>
    <name type="synonym">Caerostris bankana</name>
    <dbReference type="NCBI Taxonomy" id="172846"/>
    <lineage>
        <taxon>Eukaryota</taxon>
        <taxon>Metazoa</taxon>
        <taxon>Ecdysozoa</taxon>
        <taxon>Arthropoda</taxon>
        <taxon>Chelicerata</taxon>
        <taxon>Arachnida</taxon>
        <taxon>Araneae</taxon>
        <taxon>Araneomorphae</taxon>
        <taxon>Entelegynae</taxon>
        <taxon>Araneoidea</taxon>
        <taxon>Araneidae</taxon>
        <taxon>Caerostris</taxon>
    </lineage>
</organism>
<reference evidence="2 3" key="1">
    <citation type="submission" date="2021-06" db="EMBL/GenBank/DDBJ databases">
        <title>Caerostris extrusa draft genome.</title>
        <authorList>
            <person name="Kono N."/>
            <person name="Arakawa K."/>
        </authorList>
    </citation>
    <scope>NUCLEOTIDE SEQUENCE [LARGE SCALE GENOMIC DNA]</scope>
</reference>
<comment type="caution">
    <text evidence="2">The sequence shown here is derived from an EMBL/GenBank/DDBJ whole genome shotgun (WGS) entry which is preliminary data.</text>
</comment>